<reference evidence="5 6" key="1">
    <citation type="journal article" date="2012" name="Genome Biol.">
        <title>Genome and low-iron response of an oceanic diatom adapted to chronic iron limitation.</title>
        <authorList>
            <person name="Lommer M."/>
            <person name="Specht M."/>
            <person name="Roy A.S."/>
            <person name="Kraemer L."/>
            <person name="Andreson R."/>
            <person name="Gutowska M.A."/>
            <person name="Wolf J."/>
            <person name="Bergner S.V."/>
            <person name="Schilhabel M.B."/>
            <person name="Klostermeier U.C."/>
            <person name="Beiko R.G."/>
            <person name="Rosenstiel P."/>
            <person name="Hippler M."/>
            <person name="Laroche J."/>
        </authorList>
    </citation>
    <scope>NUCLEOTIDE SEQUENCE [LARGE SCALE GENOMIC DNA]</scope>
    <source>
        <strain evidence="5 6">CCMP1005</strain>
    </source>
</reference>
<dbReference type="PANTHER" id="PTHR21600:SF83">
    <property type="entry name" value="PSEUDOURIDYLATE SYNTHASE RPUSD4, MITOCHONDRIAL"/>
    <property type="match status" value="1"/>
</dbReference>
<keyword evidence="6" id="KW-1185">Reference proteome</keyword>
<dbReference type="eggNOG" id="ENOG502R361">
    <property type="taxonomic scope" value="Eukaryota"/>
</dbReference>
<comment type="catalytic activity">
    <reaction evidence="1">
        <text>a uridine in mRNA = a pseudouridine in mRNA</text>
        <dbReference type="Rhea" id="RHEA:56644"/>
        <dbReference type="Rhea" id="RHEA-COMP:14658"/>
        <dbReference type="Rhea" id="RHEA-COMP:14659"/>
        <dbReference type="ChEBI" id="CHEBI:65314"/>
        <dbReference type="ChEBI" id="CHEBI:65315"/>
    </reaction>
</comment>
<dbReference type="OrthoDB" id="42077at2759"/>
<evidence type="ECO:0000256" key="2">
    <source>
        <dbReference type="ARBA" id="ARBA00010876"/>
    </source>
</evidence>
<dbReference type="Proteomes" id="UP000266841">
    <property type="component" value="Unassembled WGS sequence"/>
</dbReference>
<feature type="compositionally biased region" description="Low complexity" evidence="4">
    <location>
        <begin position="349"/>
        <end position="363"/>
    </location>
</feature>
<evidence type="ECO:0000313" key="6">
    <source>
        <dbReference type="Proteomes" id="UP000266841"/>
    </source>
</evidence>
<dbReference type="Gene3D" id="3.30.2350.10">
    <property type="entry name" value="Pseudouridine synthase"/>
    <property type="match status" value="1"/>
</dbReference>
<dbReference type="PANTHER" id="PTHR21600">
    <property type="entry name" value="MITOCHONDRIAL RNA PSEUDOURIDINE SYNTHASE"/>
    <property type="match status" value="1"/>
</dbReference>
<dbReference type="GO" id="GO:0001522">
    <property type="term" value="P:pseudouridine synthesis"/>
    <property type="evidence" value="ECO:0007669"/>
    <property type="project" value="InterPro"/>
</dbReference>
<feature type="region of interest" description="Disordered" evidence="4">
    <location>
        <begin position="340"/>
        <end position="363"/>
    </location>
</feature>
<accession>K0R1F2</accession>
<dbReference type="GO" id="GO:0009982">
    <property type="term" value="F:pseudouridine synthase activity"/>
    <property type="evidence" value="ECO:0007669"/>
    <property type="project" value="InterPro"/>
</dbReference>
<evidence type="ECO:0000256" key="4">
    <source>
        <dbReference type="SAM" id="MobiDB-lite"/>
    </source>
</evidence>
<dbReference type="AlphaFoldDB" id="K0R1F2"/>
<comment type="similarity">
    <text evidence="2">Belongs to the pseudouridine synthase RluA family.</text>
</comment>
<proteinExistence type="inferred from homology"/>
<sequence length="608" mass="67259">MAVRPRSKSFGDSLVQGHRRKVSVDTASTKSGGSSGSGGSNGNKDHRSEQKRRARSNSYYRDRSNSHHRRPQSKKDLWKGALEVDIGQGVTVQMIGLDSANRTVYARIDPSCSATPETLASTPLSKVIEVMVDESHRRLAHQILEKKLHVEVDSFPNAEELLRLGSVWLLNETAYASGDSAHARRLSMKDAEDHPEWKDMTLRVHYMPDRFHVAHEYDWSKCSRGLLLNESTVTVGGTKAIVPFGLMPDSKDGVIVYEDKETGFAILNKPGGMPSHSTMSNHAEDVSSMFGAALKQRAGDDSKGHFLSFPIRIEPEMNGLMLASTKKEFCSYMTRQLNQTSAPNKENDPANAENPANNCANKKSPNLAGVTKTYRCLVCIKNPDDIDRVEQLVGQTIEHYVNVQLPAPKKFLSHKTKPNQDLCLLRIVGMGGNSNNLRAACVSSQFNDSSDATLAHRLWGPTALHPAESIGVKFVLQLDVELLTSRPHQLRGQLAAMGLPLVGDKIYGGGSCEMRAHRHMWHRMAVQVCHMSFALPRWEENEDGKHMLVPSGEKKVVSNLNKAWWTSYLDDYERFTVGKNTPTTLAAKSGQGMKAGCAAYLMLTRLAT</sequence>
<dbReference type="EMBL" id="AGNL01047880">
    <property type="protein sequence ID" value="EJK46238.1"/>
    <property type="molecule type" value="Genomic_DNA"/>
</dbReference>
<name>K0R1F2_THAOC</name>
<protein>
    <recommendedName>
        <fullName evidence="7">Pseudouridine synthase RsuA/RluA-like domain-containing protein</fullName>
    </recommendedName>
</protein>
<dbReference type="OMA" id="LRVHYMP"/>
<dbReference type="SUPFAM" id="SSF55120">
    <property type="entry name" value="Pseudouridine synthase"/>
    <property type="match status" value="1"/>
</dbReference>
<dbReference type="InterPro" id="IPR020103">
    <property type="entry name" value="PsdUridine_synth_cat_dom_sf"/>
</dbReference>
<evidence type="ECO:0000256" key="1">
    <source>
        <dbReference type="ARBA" id="ARBA00001166"/>
    </source>
</evidence>
<gene>
    <name evidence="5" type="ORF">THAOC_35105</name>
</gene>
<organism evidence="5 6">
    <name type="scientific">Thalassiosira oceanica</name>
    <name type="common">Marine diatom</name>
    <dbReference type="NCBI Taxonomy" id="159749"/>
    <lineage>
        <taxon>Eukaryota</taxon>
        <taxon>Sar</taxon>
        <taxon>Stramenopiles</taxon>
        <taxon>Ochrophyta</taxon>
        <taxon>Bacillariophyta</taxon>
        <taxon>Coscinodiscophyceae</taxon>
        <taxon>Thalassiosirophycidae</taxon>
        <taxon>Thalassiosirales</taxon>
        <taxon>Thalassiosiraceae</taxon>
        <taxon>Thalassiosira</taxon>
    </lineage>
</organism>
<keyword evidence="3" id="KW-0413">Isomerase</keyword>
<dbReference type="GO" id="GO:0003723">
    <property type="term" value="F:RNA binding"/>
    <property type="evidence" value="ECO:0007669"/>
    <property type="project" value="InterPro"/>
</dbReference>
<dbReference type="InterPro" id="IPR050188">
    <property type="entry name" value="RluA_PseudoU_synthase"/>
</dbReference>
<evidence type="ECO:0008006" key="7">
    <source>
        <dbReference type="Google" id="ProtNLM"/>
    </source>
</evidence>
<feature type="region of interest" description="Disordered" evidence="4">
    <location>
        <begin position="1"/>
        <end position="76"/>
    </location>
</feature>
<evidence type="ECO:0000256" key="3">
    <source>
        <dbReference type="ARBA" id="ARBA00023235"/>
    </source>
</evidence>
<evidence type="ECO:0000313" key="5">
    <source>
        <dbReference type="EMBL" id="EJK46238.1"/>
    </source>
</evidence>
<comment type="caution">
    <text evidence="5">The sequence shown here is derived from an EMBL/GenBank/DDBJ whole genome shotgun (WGS) entry which is preliminary data.</text>
</comment>